<protein>
    <submittedName>
        <fullName evidence="2">Uncharacterized protein LOC101896817</fullName>
    </submittedName>
</protein>
<reference evidence="2" key="1">
    <citation type="submission" date="2025-08" db="UniProtKB">
        <authorList>
            <consortium name="RefSeq"/>
        </authorList>
    </citation>
    <scope>IDENTIFICATION</scope>
    <source>
        <strain evidence="2">Aabys</strain>
        <tissue evidence="2">Whole body</tissue>
    </source>
</reference>
<dbReference type="InterPro" id="IPR010512">
    <property type="entry name" value="DUF1091"/>
</dbReference>
<evidence type="ECO:0000313" key="2">
    <source>
        <dbReference type="RefSeq" id="XP_005181673.3"/>
    </source>
</evidence>
<gene>
    <name evidence="2" type="primary">LOC101896817</name>
</gene>
<dbReference type="OrthoDB" id="8043478at2759"/>
<dbReference type="Proteomes" id="UP001652621">
    <property type="component" value="Unplaced"/>
</dbReference>
<organism evidence="1 2">
    <name type="scientific">Musca domestica</name>
    <name type="common">House fly</name>
    <dbReference type="NCBI Taxonomy" id="7370"/>
    <lineage>
        <taxon>Eukaryota</taxon>
        <taxon>Metazoa</taxon>
        <taxon>Ecdysozoa</taxon>
        <taxon>Arthropoda</taxon>
        <taxon>Hexapoda</taxon>
        <taxon>Insecta</taxon>
        <taxon>Pterygota</taxon>
        <taxon>Neoptera</taxon>
        <taxon>Endopterygota</taxon>
        <taxon>Diptera</taxon>
        <taxon>Brachycera</taxon>
        <taxon>Muscomorpha</taxon>
        <taxon>Muscoidea</taxon>
        <taxon>Muscidae</taxon>
        <taxon>Musca</taxon>
    </lineage>
</organism>
<dbReference type="KEGG" id="mde:101896817"/>
<sequence length="193" mass="22220">MKIVCGIAVAVGLVTVLTPLKAKAGLVPMKQTWTYELKSIETHSDNPDLMSFEDFKVERISRGVYAASGSFTVNYDVEEGDDTEIEFLSYRSENGVKEYKPLPFRVQRQHLYRYFDNLYKVVMGTLKECSNMPAYEDKFEPPFEKKTYVLDKCQFNQEEFPQHLQEGFYKVIVNGYGAATWNMVFVAEIISDV</sequence>
<dbReference type="AlphaFoldDB" id="A0A9J7CQH7"/>
<dbReference type="RefSeq" id="XP_005181673.3">
    <property type="nucleotide sequence ID" value="XM_005181616.4"/>
</dbReference>
<dbReference type="Pfam" id="PF06477">
    <property type="entry name" value="DUF1091"/>
    <property type="match status" value="1"/>
</dbReference>
<name>A0A9J7CQH7_MUSDO</name>
<accession>A0A9J7CQH7</accession>
<keyword evidence="1" id="KW-1185">Reference proteome</keyword>
<dbReference type="GeneID" id="101896817"/>
<dbReference type="PANTHER" id="PTHR21112">
    <property type="entry name" value="CHEMOSENSORY PROTEIN A 29A-RELATED"/>
    <property type="match status" value="1"/>
</dbReference>
<evidence type="ECO:0000313" key="1">
    <source>
        <dbReference type="Proteomes" id="UP001652621"/>
    </source>
</evidence>
<proteinExistence type="predicted"/>
<dbReference type="PANTHER" id="PTHR21112:SF0">
    <property type="entry name" value="CHEMOSENSORY PROTEIN A 29A-RELATED"/>
    <property type="match status" value="1"/>
</dbReference>
<dbReference type="VEuPathDB" id="VectorBase:MDOMA2_001798"/>